<sequence length="441" mass="47869">MSIALPLMMGLALEQLIGMTDVLFLGRYGEAELAAAGVAGIYVMLVMMLGLGYTVGSQSLMSRANGAGRAEEVGAIFRQSAIFMTACGFVIMLASWFLIGPMFERFIAADAVRKAADDYVFWRLAGLPFAYVGLLARAYFVAVMHTRVITSASIVMVLVNCGLNSLLIFGLGPFPELGIAGAAIASAVSELAALAVYFLEFLRHSASSKLLEVSKHLWRLDWLLQHRIFMLSRWLMLQEAMAFGVWLYFFIVVENAGGERALALSNIVRQLGAVLFLFVHAFGSAAGTIAANYAGAGKPEWIRPMASLALRLCALVLLPFFLCFALFPSLVLGILTDLPEVISDAKPSFYVMVLAYALTTPAYLYFFVIGALGFAKESFRMTVTAVAAYGVYIAVLNLFTPPTAVYWTADIVYGLTLWLGVTVVWRRARAAGFRSAAADGF</sequence>
<evidence type="ECO:0000256" key="5">
    <source>
        <dbReference type="ARBA" id="ARBA00022692"/>
    </source>
</evidence>
<feature type="transmembrane region" description="Helical" evidence="10">
    <location>
        <begin position="234"/>
        <end position="253"/>
    </location>
</feature>
<keyword evidence="12" id="KW-1185">Reference proteome</keyword>
<evidence type="ECO:0000256" key="7">
    <source>
        <dbReference type="ARBA" id="ARBA00023065"/>
    </source>
</evidence>
<dbReference type="PATRIC" id="fig|1203554.3.peg.784"/>
<proteinExistence type="predicted"/>
<evidence type="ECO:0000256" key="4">
    <source>
        <dbReference type="ARBA" id="ARBA00022475"/>
    </source>
</evidence>
<dbReference type="InterPro" id="IPR050222">
    <property type="entry name" value="MATE_MdtK"/>
</dbReference>
<keyword evidence="7" id="KW-0406">Ion transport</keyword>
<feature type="transmembrane region" description="Helical" evidence="10">
    <location>
        <begin position="34"/>
        <end position="55"/>
    </location>
</feature>
<keyword evidence="3" id="KW-0050">Antiport</keyword>
<feature type="transmembrane region" description="Helical" evidence="10">
    <location>
        <begin position="76"/>
        <end position="99"/>
    </location>
</feature>
<protein>
    <recommendedName>
        <fullName evidence="9">Multidrug-efflux transporter</fullName>
    </recommendedName>
</protein>
<feature type="transmembrane region" description="Helical" evidence="10">
    <location>
        <begin position="119"/>
        <end position="140"/>
    </location>
</feature>
<dbReference type="GO" id="GO:0015297">
    <property type="term" value="F:antiporter activity"/>
    <property type="evidence" value="ECO:0007669"/>
    <property type="project" value="UniProtKB-KW"/>
</dbReference>
<comment type="subcellular location">
    <subcellularLocation>
        <location evidence="1">Cell inner membrane</location>
        <topology evidence="1">Multi-pass membrane protein</topology>
    </subcellularLocation>
</comment>
<dbReference type="RefSeq" id="WP_016474119.1">
    <property type="nucleotide sequence ID" value="NZ_KE150480.1"/>
</dbReference>
<dbReference type="GeneID" id="64061395"/>
<dbReference type="AlphaFoldDB" id="S3BHU7"/>
<comment type="caution">
    <text evidence="11">The sequence shown here is derived from an EMBL/GenBank/DDBJ whole genome shotgun (WGS) entry which is preliminary data.</text>
</comment>
<dbReference type="InterPro" id="IPR048279">
    <property type="entry name" value="MdtK-like"/>
</dbReference>
<dbReference type="PANTHER" id="PTHR43298:SF2">
    <property type="entry name" value="FMN_FAD EXPORTER YEEO-RELATED"/>
    <property type="match status" value="1"/>
</dbReference>
<evidence type="ECO:0000256" key="10">
    <source>
        <dbReference type="SAM" id="Phobius"/>
    </source>
</evidence>
<organism evidence="11 12">
    <name type="scientific">Sutterella wadsworthensis HGA0223</name>
    <dbReference type="NCBI Taxonomy" id="1203554"/>
    <lineage>
        <taxon>Bacteria</taxon>
        <taxon>Pseudomonadati</taxon>
        <taxon>Pseudomonadota</taxon>
        <taxon>Betaproteobacteria</taxon>
        <taxon>Burkholderiales</taxon>
        <taxon>Sutterellaceae</taxon>
        <taxon>Sutterella</taxon>
    </lineage>
</organism>
<evidence type="ECO:0000256" key="9">
    <source>
        <dbReference type="ARBA" id="ARBA00031636"/>
    </source>
</evidence>
<accession>S3BHU7</accession>
<dbReference type="EMBL" id="ATCF01000012">
    <property type="protein sequence ID" value="EPD99976.1"/>
    <property type="molecule type" value="Genomic_DNA"/>
</dbReference>
<evidence type="ECO:0000256" key="2">
    <source>
        <dbReference type="ARBA" id="ARBA00022448"/>
    </source>
</evidence>
<dbReference type="GO" id="GO:0005886">
    <property type="term" value="C:plasma membrane"/>
    <property type="evidence" value="ECO:0007669"/>
    <property type="project" value="UniProtKB-SubCell"/>
</dbReference>
<keyword evidence="6 10" id="KW-1133">Transmembrane helix</keyword>
<dbReference type="Proteomes" id="UP000014400">
    <property type="component" value="Unassembled WGS sequence"/>
</dbReference>
<name>S3BHU7_9BURK</name>
<feature type="transmembrane region" description="Helical" evidence="10">
    <location>
        <begin position="308"/>
        <end position="336"/>
    </location>
</feature>
<dbReference type="STRING" id="1203554.HMPREF1476_00782"/>
<keyword evidence="8 10" id="KW-0472">Membrane</keyword>
<feature type="transmembrane region" description="Helical" evidence="10">
    <location>
        <begin position="152"/>
        <end position="171"/>
    </location>
</feature>
<dbReference type="Pfam" id="PF01554">
    <property type="entry name" value="MatE"/>
    <property type="match status" value="2"/>
</dbReference>
<dbReference type="CDD" id="cd13133">
    <property type="entry name" value="MATE_like_7"/>
    <property type="match status" value="1"/>
</dbReference>
<evidence type="ECO:0000256" key="1">
    <source>
        <dbReference type="ARBA" id="ARBA00004429"/>
    </source>
</evidence>
<dbReference type="HOGENOM" id="CLU_012893_6_5_4"/>
<feature type="transmembrane region" description="Helical" evidence="10">
    <location>
        <begin position="405"/>
        <end position="425"/>
    </location>
</feature>
<dbReference type="GO" id="GO:0006811">
    <property type="term" value="P:monoatomic ion transport"/>
    <property type="evidence" value="ECO:0007669"/>
    <property type="project" value="UniProtKB-KW"/>
</dbReference>
<feature type="transmembrane region" description="Helical" evidence="10">
    <location>
        <begin position="348"/>
        <end position="374"/>
    </location>
</feature>
<feature type="transmembrane region" description="Helical" evidence="10">
    <location>
        <begin position="273"/>
        <end position="296"/>
    </location>
</feature>
<keyword evidence="4" id="KW-1003">Cell membrane</keyword>
<dbReference type="PANTHER" id="PTHR43298">
    <property type="entry name" value="MULTIDRUG RESISTANCE PROTEIN NORM-RELATED"/>
    <property type="match status" value="1"/>
</dbReference>
<reference evidence="11 12" key="1">
    <citation type="submission" date="2013-04" db="EMBL/GenBank/DDBJ databases">
        <title>The Genome Sequence of Sutterella wadsworthensis HGA0223.</title>
        <authorList>
            <consortium name="The Broad Institute Genomics Platform"/>
            <person name="Earl A."/>
            <person name="Ward D."/>
            <person name="Feldgarden M."/>
            <person name="Gevers D."/>
            <person name="Schmidt T.M."/>
            <person name="Dover J."/>
            <person name="Dai D."/>
            <person name="Walker B."/>
            <person name="Young S."/>
            <person name="Zeng Q."/>
            <person name="Gargeya S."/>
            <person name="Fitzgerald M."/>
            <person name="Haas B."/>
            <person name="Abouelleil A."/>
            <person name="Allen A.W."/>
            <person name="Alvarado L."/>
            <person name="Arachchi H.M."/>
            <person name="Berlin A.M."/>
            <person name="Chapman S.B."/>
            <person name="Gainer-Dewar J."/>
            <person name="Goldberg J."/>
            <person name="Griggs A."/>
            <person name="Gujja S."/>
            <person name="Hansen M."/>
            <person name="Howarth C."/>
            <person name="Imamovic A."/>
            <person name="Ireland A."/>
            <person name="Larimer J."/>
            <person name="McCowan C."/>
            <person name="Murphy C."/>
            <person name="Pearson M."/>
            <person name="Poon T.W."/>
            <person name="Priest M."/>
            <person name="Roberts A."/>
            <person name="Saif S."/>
            <person name="Shea T."/>
            <person name="Sisk P."/>
            <person name="Sykes S."/>
            <person name="Wortman J."/>
            <person name="Nusbaum C."/>
            <person name="Birren B."/>
        </authorList>
    </citation>
    <scope>NUCLEOTIDE SEQUENCE [LARGE SCALE GENOMIC DNA]</scope>
    <source>
        <strain evidence="11 12">HGA0223</strain>
    </source>
</reference>
<evidence type="ECO:0000256" key="8">
    <source>
        <dbReference type="ARBA" id="ARBA00023136"/>
    </source>
</evidence>
<evidence type="ECO:0000313" key="11">
    <source>
        <dbReference type="EMBL" id="EPD99976.1"/>
    </source>
</evidence>
<dbReference type="NCBIfam" id="TIGR00797">
    <property type="entry name" value="matE"/>
    <property type="match status" value="1"/>
</dbReference>
<evidence type="ECO:0000256" key="3">
    <source>
        <dbReference type="ARBA" id="ARBA00022449"/>
    </source>
</evidence>
<gene>
    <name evidence="11" type="ORF">HMPREF1476_00782</name>
</gene>
<keyword evidence="5 10" id="KW-0812">Transmembrane</keyword>
<evidence type="ECO:0000256" key="6">
    <source>
        <dbReference type="ARBA" id="ARBA00022989"/>
    </source>
</evidence>
<feature type="transmembrane region" description="Helical" evidence="10">
    <location>
        <begin position="177"/>
        <end position="199"/>
    </location>
</feature>
<evidence type="ECO:0000313" key="12">
    <source>
        <dbReference type="Proteomes" id="UP000014400"/>
    </source>
</evidence>
<dbReference type="GO" id="GO:0042910">
    <property type="term" value="F:xenobiotic transmembrane transporter activity"/>
    <property type="evidence" value="ECO:0007669"/>
    <property type="project" value="InterPro"/>
</dbReference>
<keyword evidence="2" id="KW-0813">Transport</keyword>
<feature type="transmembrane region" description="Helical" evidence="10">
    <location>
        <begin position="381"/>
        <end position="399"/>
    </location>
</feature>
<dbReference type="eggNOG" id="COG0534">
    <property type="taxonomic scope" value="Bacteria"/>
</dbReference>
<dbReference type="PIRSF" id="PIRSF006603">
    <property type="entry name" value="DinF"/>
    <property type="match status" value="1"/>
</dbReference>
<dbReference type="InterPro" id="IPR002528">
    <property type="entry name" value="MATE_fam"/>
</dbReference>